<protein>
    <submittedName>
        <fullName evidence="1">Uncharacterized protein</fullName>
    </submittedName>
</protein>
<name>A0ACB9JZ95_9ASTR</name>
<reference evidence="2" key="1">
    <citation type="journal article" date="2022" name="Mol. Ecol. Resour.">
        <title>The genomes of chicory, endive, great burdock and yacon provide insights into Asteraceae palaeo-polyploidization history and plant inulin production.</title>
        <authorList>
            <person name="Fan W."/>
            <person name="Wang S."/>
            <person name="Wang H."/>
            <person name="Wang A."/>
            <person name="Jiang F."/>
            <person name="Liu H."/>
            <person name="Zhao H."/>
            <person name="Xu D."/>
            <person name="Zhang Y."/>
        </authorList>
    </citation>
    <scope>NUCLEOTIDE SEQUENCE [LARGE SCALE GENOMIC DNA]</scope>
    <source>
        <strain evidence="2">cv. Yunnan</strain>
    </source>
</reference>
<comment type="caution">
    <text evidence="1">The sequence shown here is derived from an EMBL/GenBank/DDBJ whole genome shotgun (WGS) entry which is preliminary data.</text>
</comment>
<keyword evidence="2" id="KW-1185">Reference proteome</keyword>
<gene>
    <name evidence="1" type="ORF">L1987_06842</name>
</gene>
<evidence type="ECO:0000313" key="2">
    <source>
        <dbReference type="Proteomes" id="UP001056120"/>
    </source>
</evidence>
<reference evidence="1 2" key="2">
    <citation type="journal article" date="2022" name="Mol. Ecol. Resour.">
        <title>The genomes of chicory, endive, great burdock and yacon provide insights into Asteraceae paleo-polyploidization history and plant inulin production.</title>
        <authorList>
            <person name="Fan W."/>
            <person name="Wang S."/>
            <person name="Wang H."/>
            <person name="Wang A."/>
            <person name="Jiang F."/>
            <person name="Liu H."/>
            <person name="Zhao H."/>
            <person name="Xu D."/>
            <person name="Zhang Y."/>
        </authorList>
    </citation>
    <scope>NUCLEOTIDE SEQUENCE [LARGE SCALE GENOMIC DNA]</scope>
    <source>
        <strain evidence="2">cv. Yunnan</strain>
        <tissue evidence="1">Leaves</tissue>
    </source>
</reference>
<dbReference type="EMBL" id="CM042019">
    <property type="protein sequence ID" value="KAI3825359.1"/>
    <property type="molecule type" value="Genomic_DNA"/>
</dbReference>
<proteinExistence type="predicted"/>
<organism evidence="1 2">
    <name type="scientific">Smallanthus sonchifolius</name>
    <dbReference type="NCBI Taxonomy" id="185202"/>
    <lineage>
        <taxon>Eukaryota</taxon>
        <taxon>Viridiplantae</taxon>
        <taxon>Streptophyta</taxon>
        <taxon>Embryophyta</taxon>
        <taxon>Tracheophyta</taxon>
        <taxon>Spermatophyta</taxon>
        <taxon>Magnoliopsida</taxon>
        <taxon>eudicotyledons</taxon>
        <taxon>Gunneridae</taxon>
        <taxon>Pentapetalae</taxon>
        <taxon>asterids</taxon>
        <taxon>campanulids</taxon>
        <taxon>Asterales</taxon>
        <taxon>Asteraceae</taxon>
        <taxon>Asteroideae</taxon>
        <taxon>Heliantheae alliance</taxon>
        <taxon>Millerieae</taxon>
        <taxon>Smallanthus</taxon>
    </lineage>
</organism>
<dbReference type="Proteomes" id="UP001056120">
    <property type="component" value="Linkage Group LG02"/>
</dbReference>
<accession>A0ACB9JZ95</accession>
<sequence length="268" mass="30292">MLGFSDGESPSKSSSSDDGANNVQENVNAPIYGHENETLQQAVNSLTTLVATLNPKVLSQGAEVNKLKQRNLKLSHAQSSKFKSFKRLVKGPPSKPSYKNFRVSSSSSNSDDAGRKEENQDIENEDKEANNLSDDADYVLLLKIKGKGIAFEEDIQIPQLHETHYDENEEINKELEEEYSRGNLLEMQTVVFIDEQDEREKIEKDMAKTSAAWLASILAKELEEEKRKNRKRKKYIHVGRMYMKRKFTLVPESVESSKPTPADTPKSP</sequence>
<evidence type="ECO:0000313" key="1">
    <source>
        <dbReference type="EMBL" id="KAI3825359.1"/>
    </source>
</evidence>